<reference evidence="1" key="1">
    <citation type="submission" date="2014-09" db="EMBL/GenBank/DDBJ databases">
        <authorList>
            <person name="Magalhaes I.L.F."/>
            <person name="Oliveira U."/>
            <person name="Santos F.R."/>
            <person name="Vidigal T.H.D.A."/>
            <person name="Brescovit A.D."/>
            <person name="Santos A.J."/>
        </authorList>
    </citation>
    <scope>NUCLEOTIDE SEQUENCE</scope>
    <source>
        <tissue evidence="1">Shoot tissue taken approximately 20 cm above the soil surface</tissue>
    </source>
</reference>
<sequence length="20" mass="2419">MHSVKTGKDYHLQAKYYVFC</sequence>
<organism evidence="1">
    <name type="scientific">Arundo donax</name>
    <name type="common">Giant reed</name>
    <name type="synonym">Donax arundinaceus</name>
    <dbReference type="NCBI Taxonomy" id="35708"/>
    <lineage>
        <taxon>Eukaryota</taxon>
        <taxon>Viridiplantae</taxon>
        <taxon>Streptophyta</taxon>
        <taxon>Embryophyta</taxon>
        <taxon>Tracheophyta</taxon>
        <taxon>Spermatophyta</taxon>
        <taxon>Magnoliopsida</taxon>
        <taxon>Liliopsida</taxon>
        <taxon>Poales</taxon>
        <taxon>Poaceae</taxon>
        <taxon>PACMAD clade</taxon>
        <taxon>Arundinoideae</taxon>
        <taxon>Arundineae</taxon>
        <taxon>Arundo</taxon>
    </lineage>
</organism>
<reference evidence="1" key="2">
    <citation type="journal article" date="2015" name="Data Brief">
        <title>Shoot transcriptome of the giant reed, Arundo donax.</title>
        <authorList>
            <person name="Barrero R.A."/>
            <person name="Guerrero F.D."/>
            <person name="Moolhuijzen P."/>
            <person name="Goolsby J.A."/>
            <person name="Tidwell J."/>
            <person name="Bellgard S.E."/>
            <person name="Bellgard M.I."/>
        </authorList>
    </citation>
    <scope>NUCLEOTIDE SEQUENCE</scope>
    <source>
        <tissue evidence="1">Shoot tissue taken approximately 20 cm above the soil surface</tissue>
    </source>
</reference>
<proteinExistence type="predicted"/>
<dbReference type="EMBL" id="GBRH01231366">
    <property type="protein sequence ID" value="JAD66529.1"/>
    <property type="molecule type" value="Transcribed_RNA"/>
</dbReference>
<name>A0A0A9BR96_ARUDO</name>
<evidence type="ECO:0000313" key="1">
    <source>
        <dbReference type="EMBL" id="JAD66529.1"/>
    </source>
</evidence>
<accession>A0A0A9BR96</accession>
<protein>
    <submittedName>
        <fullName evidence="1">Uncharacterized protein</fullName>
    </submittedName>
</protein>
<dbReference type="AlphaFoldDB" id="A0A0A9BR96"/>